<name>A0A1L9X1U0_ASPA1</name>
<dbReference type="PROSITE" id="PS00028">
    <property type="entry name" value="ZINC_FINGER_C2H2_1"/>
    <property type="match status" value="1"/>
</dbReference>
<keyword evidence="1" id="KW-0479">Metal-binding</keyword>
<accession>A0A1L9X1U0</accession>
<dbReference type="AlphaFoldDB" id="A0A1L9X1U0"/>
<dbReference type="InterPro" id="IPR013087">
    <property type="entry name" value="Znf_C2H2_type"/>
</dbReference>
<dbReference type="Proteomes" id="UP000184546">
    <property type="component" value="Unassembled WGS sequence"/>
</dbReference>
<keyword evidence="1" id="KW-0863">Zinc-finger</keyword>
<dbReference type="RefSeq" id="XP_020058598.1">
    <property type="nucleotide sequence ID" value="XM_020204744.1"/>
</dbReference>
<dbReference type="EMBL" id="KV878973">
    <property type="protein sequence ID" value="OJK02259.1"/>
    <property type="molecule type" value="Genomic_DNA"/>
</dbReference>
<dbReference type="GO" id="GO:0008270">
    <property type="term" value="F:zinc ion binding"/>
    <property type="evidence" value="ECO:0007669"/>
    <property type="project" value="UniProtKB-KW"/>
</dbReference>
<evidence type="ECO:0000256" key="1">
    <source>
        <dbReference type="PROSITE-ProRule" id="PRU00042"/>
    </source>
</evidence>
<protein>
    <recommendedName>
        <fullName evidence="2">C2H2-type domain-containing protein</fullName>
    </recommendedName>
</protein>
<keyword evidence="1" id="KW-0862">Zinc</keyword>
<dbReference type="OrthoDB" id="4480876at2759"/>
<reference evidence="4" key="1">
    <citation type="journal article" date="2017" name="Genome Biol.">
        <title>Comparative genomics reveals high biological diversity and specific adaptations in the industrially and medically important fungal genus Aspergillus.</title>
        <authorList>
            <person name="de Vries R.P."/>
            <person name="Riley R."/>
            <person name="Wiebenga A."/>
            <person name="Aguilar-Osorio G."/>
            <person name="Amillis S."/>
            <person name="Uchima C.A."/>
            <person name="Anderluh G."/>
            <person name="Asadollahi M."/>
            <person name="Askin M."/>
            <person name="Barry K."/>
            <person name="Battaglia E."/>
            <person name="Bayram O."/>
            <person name="Benocci T."/>
            <person name="Braus-Stromeyer S.A."/>
            <person name="Caldana C."/>
            <person name="Canovas D."/>
            <person name="Cerqueira G.C."/>
            <person name="Chen F."/>
            <person name="Chen W."/>
            <person name="Choi C."/>
            <person name="Clum A."/>
            <person name="Dos Santos R.A."/>
            <person name="Damasio A.R."/>
            <person name="Diallinas G."/>
            <person name="Emri T."/>
            <person name="Fekete E."/>
            <person name="Flipphi M."/>
            <person name="Freyberg S."/>
            <person name="Gallo A."/>
            <person name="Gournas C."/>
            <person name="Habgood R."/>
            <person name="Hainaut M."/>
            <person name="Harispe M.L."/>
            <person name="Henrissat B."/>
            <person name="Hilden K.S."/>
            <person name="Hope R."/>
            <person name="Hossain A."/>
            <person name="Karabika E."/>
            <person name="Karaffa L."/>
            <person name="Karanyi Z."/>
            <person name="Krasevec N."/>
            <person name="Kuo A."/>
            <person name="Kusch H."/>
            <person name="LaButti K."/>
            <person name="Lagendijk E.L."/>
            <person name="Lapidus A."/>
            <person name="Levasseur A."/>
            <person name="Lindquist E."/>
            <person name="Lipzen A."/>
            <person name="Logrieco A.F."/>
            <person name="MacCabe A."/>
            <person name="Maekelae M.R."/>
            <person name="Malavazi I."/>
            <person name="Melin P."/>
            <person name="Meyer V."/>
            <person name="Mielnichuk N."/>
            <person name="Miskei M."/>
            <person name="Molnar A.P."/>
            <person name="Mule G."/>
            <person name="Ngan C.Y."/>
            <person name="Orejas M."/>
            <person name="Orosz E."/>
            <person name="Ouedraogo J.P."/>
            <person name="Overkamp K.M."/>
            <person name="Park H.-S."/>
            <person name="Perrone G."/>
            <person name="Piumi F."/>
            <person name="Punt P.J."/>
            <person name="Ram A.F."/>
            <person name="Ramon A."/>
            <person name="Rauscher S."/>
            <person name="Record E."/>
            <person name="Riano-Pachon D.M."/>
            <person name="Robert V."/>
            <person name="Roehrig J."/>
            <person name="Ruller R."/>
            <person name="Salamov A."/>
            <person name="Salih N.S."/>
            <person name="Samson R.A."/>
            <person name="Sandor E."/>
            <person name="Sanguinetti M."/>
            <person name="Schuetze T."/>
            <person name="Sepcic K."/>
            <person name="Shelest E."/>
            <person name="Sherlock G."/>
            <person name="Sophianopoulou V."/>
            <person name="Squina F.M."/>
            <person name="Sun H."/>
            <person name="Susca A."/>
            <person name="Todd R.B."/>
            <person name="Tsang A."/>
            <person name="Unkles S.E."/>
            <person name="van de Wiele N."/>
            <person name="van Rossen-Uffink D."/>
            <person name="Oliveira J.V."/>
            <person name="Vesth T.C."/>
            <person name="Visser J."/>
            <person name="Yu J.-H."/>
            <person name="Zhou M."/>
            <person name="Andersen M.R."/>
            <person name="Archer D.B."/>
            <person name="Baker S.E."/>
            <person name="Benoit I."/>
            <person name="Brakhage A.A."/>
            <person name="Braus G.H."/>
            <person name="Fischer R."/>
            <person name="Frisvad J.C."/>
            <person name="Goldman G.H."/>
            <person name="Houbraken J."/>
            <person name="Oakley B."/>
            <person name="Pocsi I."/>
            <person name="Scazzocchio C."/>
            <person name="Seiboth B."/>
            <person name="vanKuyk P.A."/>
            <person name="Wortman J."/>
            <person name="Dyer P.S."/>
            <person name="Grigoriev I.V."/>
        </authorList>
    </citation>
    <scope>NUCLEOTIDE SEQUENCE [LARGE SCALE GENOMIC DNA]</scope>
    <source>
        <strain evidence="4">ATCC 16872 / CBS 172.66 / WB 5094</strain>
    </source>
</reference>
<dbReference type="PROSITE" id="PS50157">
    <property type="entry name" value="ZINC_FINGER_C2H2_2"/>
    <property type="match status" value="1"/>
</dbReference>
<gene>
    <name evidence="3" type="ORF">ASPACDRAFT_76646</name>
</gene>
<evidence type="ECO:0000259" key="2">
    <source>
        <dbReference type="PROSITE" id="PS50157"/>
    </source>
</evidence>
<keyword evidence="4" id="KW-1185">Reference proteome</keyword>
<evidence type="ECO:0000313" key="3">
    <source>
        <dbReference type="EMBL" id="OJK02259.1"/>
    </source>
</evidence>
<evidence type="ECO:0000313" key="4">
    <source>
        <dbReference type="Proteomes" id="UP000184546"/>
    </source>
</evidence>
<dbReference type="VEuPathDB" id="FungiDB:ASPACDRAFT_76646"/>
<sequence length="268" mass="30694">MSDDNEASASGEYHAEYHPHLREAAAYTADEVTRRAFDVHQVRGADAAGLQCCLPEARRSNLTPPDQEQCPMCDASCHPNCLDRLRNEEMRRGRPLAYGCPRCGTLWRTDAQTTAAAIRHNRAMMNRPWQRLRPYRYRQDPISGRYICACAPPSTGQPCGWTRNTRRQMRDHHNQAHEDDPDPSCNCTGVSVLETDDEDNIRADPPPCPCPICAEECYCRHAAAAHCREEHRRDSWPPRCLICHTIFDRYLDLIEHLTYAHQNDRPSQ</sequence>
<dbReference type="OMA" id="CEASCHP"/>
<organism evidence="3 4">
    <name type="scientific">Aspergillus aculeatus (strain ATCC 16872 / CBS 172.66 / WB 5094)</name>
    <dbReference type="NCBI Taxonomy" id="690307"/>
    <lineage>
        <taxon>Eukaryota</taxon>
        <taxon>Fungi</taxon>
        <taxon>Dikarya</taxon>
        <taxon>Ascomycota</taxon>
        <taxon>Pezizomycotina</taxon>
        <taxon>Eurotiomycetes</taxon>
        <taxon>Eurotiomycetidae</taxon>
        <taxon>Eurotiales</taxon>
        <taxon>Aspergillaceae</taxon>
        <taxon>Aspergillus</taxon>
        <taxon>Aspergillus subgen. Circumdati</taxon>
    </lineage>
</organism>
<dbReference type="GeneID" id="30978558"/>
<proteinExistence type="predicted"/>
<feature type="domain" description="C2H2-type" evidence="2">
    <location>
        <begin position="238"/>
        <end position="266"/>
    </location>
</feature>